<dbReference type="OMA" id="IDFNDMA"/>
<keyword evidence="12" id="KW-1185">Reference proteome</keyword>
<dbReference type="EC" id="2.7.1.81" evidence="8"/>
<evidence type="ECO:0000256" key="4">
    <source>
        <dbReference type="ARBA" id="ARBA00022679"/>
    </source>
</evidence>
<reference evidence="11" key="1">
    <citation type="submission" date="2025-08" db="UniProtKB">
        <authorList>
            <consortium name="Ensembl"/>
        </authorList>
    </citation>
    <scope>IDENTIFICATION</scope>
</reference>
<dbReference type="Ensembl" id="ENSHCOT00000027458.1">
    <property type="protein sequence ID" value="ENSHCOP00000026274.1"/>
    <property type="gene ID" value="ENSHCOG00000017090.1"/>
</dbReference>
<comment type="subcellular location">
    <subcellularLocation>
        <location evidence="1">Cytoplasm</location>
    </subcellularLocation>
</comment>
<dbReference type="Gene3D" id="3.90.1200.10">
    <property type="match status" value="1"/>
</dbReference>
<dbReference type="RefSeq" id="XP_019735936.1">
    <property type="nucleotide sequence ID" value="XM_019880377.1"/>
</dbReference>
<evidence type="ECO:0000256" key="8">
    <source>
        <dbReference type="ARBA" id="ARBA00038873"/>
    </source>
</evidence>
<proteinExistence type="inferred from homology"/>
<dbReference type="Pfam" id="PF01636">
    <property type="entry name" value="APH"/>
    <property type="match status" value="1"/>
</dbReference>
<dbReference type="InterPro" id="IPR011009">
    <property type="entry name" value="Kinase-like_dom_sf"/>
</dbReference>
<comment type="catalytic activity">
    <reaction evidence="6">
        <text>(5R)-5-hydroxy-L-lysine + GTP = (5R)-5-phosphooxy-L-lysine + GDP + H(+)</text>
        <dbReference type="Rhea" id="RHEA:19049"/>
        <dbReference type="ChEBI" id="CHEBI:15378"/>
        <dbReference type="ChEBI" id="CHEBI:37565"/>
        <dbReference type="ChEBI" id="CHEBI:57882"/>
        <dbReference type="ChEBI" id="CHEBI:58189"/>
        <dbReference type="ChEBI" id="CHEBI:58357"/>
        <dbReference type="EC" id="2.7.1.81"/>
    </reaction>
</comment>
<dbReference type="STRING" id="109280.ENSHCOP00000026274"/>
<dbReference type="GO" id="GO:0047992">
    <property type="term" value="F:hydroxylysine kinase activity"/>
    <property type="evidence" value="ECO:0007669"/>
    <property type="project" value="UniProtKB-EC"/>
</dbReference>
<protein>
    <recommendedName>
        <fullName evidence="9">Hydroxylysine kinase</fullName>
        <ecNumber evidence="8">2.7.1.81</ecNumber>
    </recommendedName>
</protein>
<evidence type="ECO:0000256" key="5">
    <source>
        <dbReference type="ARBA" id="ARBA00022777"/>
    </source>
</evidence>
<evidence type="ECO:0000256" key="7">
    <source>
        <dbReference type="ARBA" id="ARBA00037368"/>
    </source>
</evidence>
<dbReference type="GeneID" id="109522092"/>
<name>A0A3Q2Z665_HIPCM</name>
<evidence type="ECO:0000256" key="9">
    <source>
        <dbReference type="ARBA" id="ARBA00040505"/>
    </source>
</evidence>
<keyword evidence="4" id="KW-0808">Transferase</keyword>
<evidence type="ECO:0000256" key="2">
    <source>
        <dbReference type="ARBA" id="ARBA00006219"/>
    </source>
</evidence>
<accession>A0A3Q2Z665</accession>
<keyword evidence="5" id="KW-0418">Kinase</keyword>
<feature type="domain" description="Aminoglycoside phosphotransferase" evidence="10">
    <location>
        <begin position="35"/>
        <end position="260"/>
    </location>
</feature>
<dbReference type="Proteomes" id="UP000264820">
    <property type="component" value="Unplaced"/>
</dbReference>
<evidence type="ECO:0000256" key="1">
    <source>
        <dbReference type="ARBA" id="ARBA00004496"/>
    </source>
</evidence>
<evidence type="ECO:0000313" key="11">
    <source>
        <dbReference type="Ensembl" id="ENSHCOP00000026274.1"/>
    </source>
</evidence>
<dbReference type="AlphaFoldDB" id="A0A3Q2Z665"/>
<dbReference type="InterPro" id="IPR002575">
    <property type="entry name" value="Aminoglycoside_PTrfase"/>
</dbReference>
<evidence type="ECO:0000259" key="10">
    <source>
        <dbReference type="Pfam" id="PF01636"/>
    </source>
</evidence>
<evidence type="ECO:0000256" key="3">
    <source>
        <dbReference type="ARBA" id="ARBA00022490"/>
    </source>
</evidence>
<dbReference type="SUPFAM" id="SSF56112">
    <property type="entry name" value="Protein kinase-like (PK-like)"/>
    <property type="match status" value="1"/>
</dbReference>
<dbReference type="PANTHER" id="PTHR21064">
    <property type="entry name" value="AMINOGLYCOSIDE PHOSPHOTRANSFERASE DOMAIN-CONTAINING PROTEIN-RELATED"/>
    <property type="match status" value="1"/>
</dbReference>
<dbReference type="Gene3D" id="3.30.200.20">
    <property type="entry name" value="Phosphorylase Kinase, domain 1"/>
    <property type="match status" value="1"/>
</dbReference>
<comment type="function">
    <text evidence="7">Catalyzes the GTP-dependent phosphorylation of 5-hydroxy-L-lysine.</text>
</comment>
<dbReference type="PANTHER" id="PTHR21064:SF1">
    <property type="entry name" value="HYDROXYLYSINE KINASE"/>
    <property type="match status" value="1"/>
</dbReference>
<dbReference type="GeneTree" id="ENSGT00390000011314"/>
<keyword evidence="3" id="KW-0963">Cytoplasm</keyword>
<sequence>MSVRHATPTLSLSQAEELVKKHYKLTPSELRHLPSFEDQNIYIAAVEGGEYVLKIINSENSKDPILFEVQTYVMNFLHDNGFPSPRILKSTTGQAMILKDIDCGSGLQKYLMRLLTYLPGIPISKAPLSPRLLYEVGQTAARMDNILREVEHPQLNKLQRDSFTWSLSNVPILEKYIHVLDGDPLQEVVRSVLHQYKTTVSRKYPRFRKSLIHGDLNDLNVLVQADESRGYRVSGIIDFGDMSFGCSVYDLAVSIMYMMHLYPNPIEVGGLVLAGWESVLPLNEAERDCLFWLVLCRFCQQLVLCLFLSPCYPENQDYIMRLSKRGPLILHKFYEIGKEQVEKMWFHTAAQFNDRN</sequence>
<dbReference type="GO" id="GO:0005737">
    <property type="term" value="C:cytoplasm"/>
    <property type="evidence" value="ECO:0007669"/>
    <property type="project" value="UniProtKB-SubCell"/>
</dbReference>
<evidence type="ECO:0000256" key="6">
    <source>
        <dbReference type="ARBA" id="ARBA00036820"/>
    </source>
</evidence>
<dbReference type="FunFam" id="3.90.1200.10:FF:000007">
    <property type="entry name" value="hydroxylysine kinase isoform X1"/>
    <property type="match status" value="1"/>
</dbReference>
<dbReference type="OrthoDB" id="9973935at2759"/>
<reference evidence="11" key="2">
    <citation type="submission" date="2025-09" db="UniProtKB">
        <authorList>
            <consortium name="Ensembl"/>
        </authorList>
    </citation>
    <scope>IDENTIFICATION</scope>
</reference>
<organism evidence="11 12">
    <name type="scientific">Hippocampus comes</name>
    <name type="common">Tiger tail seahorse</name>
    <dbReference type="NCBI Taxonomy" id="109280"/>
    <lineage>
        <taxon>Eukaryota</taxon>
        <taxon>Metazoa</taxon>
        <taxon>Chordata</taxon>
        <taxon>Craniata</taxon>
        <taxon>Vertebrata</taxon>
        <taxon>Euteleostomi</taxon>
        <taxon>Actinopterygii</taxon>
        <taxon>Neopterygii</taxon>
        <taxon>Teleostei</taxon>
        <taxon>Neoteleostei</taxon>
        <taxon>Acanthomorphata</taxon>
        <taxon>Syngnathiaria</taxon>
        <taxon>Syngnathiformes</taxon>
        <taxon>Syngnathoidei</taxon>
        <taxon>Syngnathidae</taxon>
        <taxon>Hippocampus</taxon>
    </lineage>
</organism>
<comment type="similarity">
    <text evidence="2">Belongs to the aminoglycoside phosphotransferase family.</text>
</comment>
<evidence type="ECO:0000313" key="12">
    <source>
        <dbReference type="Proteomes" id="UP000264820"/>
    </source>
</evidence>
<dbReference type="InterPro" id="IPR050249">
    <property type="entry name" value="Pseudomonas-type_ThrB"/>
</dbReference>
<dbReference type="KEGG" id="hcq:109522092"/>